<protein>
    <recommendedName>
        <fullName evidence="2">Terpene synthase metal-binding domain-containing protein</fullName>
    </recommendedName>
</protein>
<dbReference type="GO" id="GO:0016114">
    <property type="term" value="P:terpenoid biosynthetic process"/>
    <property type="evidence" value="ECO:0007669"/>
    <property type="project" value="InterPro"/>
</dbReference>
<dbReference type="InterPro" id="IPR005630">
    <property type="entry name" value="Terpene_synthase_metal-bd"/>
</dbReference>
<evidence type="ECO:0000256" key="1">
    <source>
        <dbReference type="ARBA" id="ARBA00022723"/>
    </source>
</evidence>
<keyword evidence="4" id="KW-1185">Reference proteome</keyword>
<dbReference type="AlphaFoldDB" id="A0AAF0R4P9"/>
<gene>
    <name evidence="3" type="ORF">MTR67_027257</name>
</gene>
<name>A0AAF0R4P9_SOLVR</name>
<keyword evidence="1" id="KW-0479">Metal-binding</keyword>
<dbReference type="GO" id="GO:0010333">
    <property type="term" value="F:terpene synthase activity"/>
    <property type="evidence" value="ECO:0007669"/>
    <property type="project" value="InterPro"/>
</dbReference>
<evidence type="ECO:0000313" key="4">
    <source>
        <dbReference type="Proteomes" id="UP001234989"/>
    </source>
</evidence>
<reference evidence="3" key="1">
    <citation type="submission" date="2023-08" db="EMBL/GenBank/DDBJ databases">
        <title>A de novo genome assembly of Solanum verrucosum Schlechtendal, a Mexican diploid species geographically isolated from the other diploid A-genome species in potato relatives.</title>
        <authorList>
            <person name="Hosaka K."/>
        </authorList>
    </citation>
    <scope>NUCLEOTIDE SEQUENCE</scope>
    <source>
        <tissue evidence="3">Young leaves</tissue>
    </source>
</reference>
<dbReference type="Proteomes" id="UP001234989">
    <property type="component" value="Chromosome 6"/>
</dbReference>
<dbReference type="GO" id="GO:0000287">
    <property type="term" value="F:magnesium ion binding"/>
    <property type="evidence" value="ECO:0007669"/>
    <property type="project" value="InterPro"/>
</dbReference>
<feature type="non-terminal residue" evidence="3">
    <location>
        <position position="1"/>
    </location>
</feature>
<dbReference type="PANTHER" id="PTHR31225">
    <property type="entry name" value="OS04G0344100 PROTEIN-RELATED"/>
    <property type="match status" value="1"/>
</dbReference>
<evidence type="ECO:0000259" key="2">
    <source>
        <dbReference type="Pfam" id="PF03936"/>
    </source>
</evidence>
<dbReference type="EMBL" id="CP133617">
    <property type="protein sequence ID" value="WMV33872.1"/>
    <property type="molecule type" value="Genomic_DNA"/>
</dbReference>
<dbReference type="InterPro" id="IPR008949">
    <property type="entry name" value="Isoprenoid_synthase_dom_sf"/>
</dbReference>
<dbReference type="InterPro" id="IPR050148">
    <property type="entry name" value="Terpene_synthase-like"/>
</dbReference>
<dbReference type="PANTHER" id="PTHR31225:SF225">
    <property type="entry name" value="SESQUITERPENE SYNTHASE 12"/>
    <property type="match status" value="1"/>
</dbReference>
<proteinExistence type="predicted"/>
<accession>A0AAF0R4P9</accession>
<dbReference type="Gene3D" id="1.10.600.10">
    <property type="entry name" value="Farnesyl Diphosphate Synthase"/>
    <property type="match status" value="1"/>
</dbReference>
<evidence type="ECO:0000313" key="3">
    <source>
        <dbReference type="EMBL" id="WMV33872.1"/>
    </source>
</evidence>
<dbReference type="Pfam" id="PF03936">
    <property type="entry name" value="Terpene_synth_C"/>
    <property type="match status" value="1"/>
</dbReference>
<feature type="domain" description="Terpene synthase metal-binding" evidence="2">
    <location>
        <begin position="8"/>
        <end position="160"/>
    </location>
</feature>
<dbReference type="SUPFAM" id="SSF48576">
    <property type="entry name" value="Terpenoid synthases"/>
    <property type="match status" value="1"/>
</dbReference>
<sequence length="209" mass="24347">GMLMQSIHALLDIYSEMEQMLSKEGKLDRVYYAKYEMKKLVRAYFKEAQWLNDDNHIPKYEEYMEISLVTAAYMMGAANCLVGMEEFISKETFGWLMNEPLIVRASSLIGRAMDDIVGHEVEQERGHVASIIECYIKEYGASKQETYIKFQKEVTNAWKDINKEFFRPTEVPMFVLERVLNLARVVVTNPIAKPTQFKFKQPINLFTNS</sequence>
<organism evidence="3 4">
    <name type="scientific">Solanum verrucosum</name>
    <dbReference type="NCBI Taxonomy" id="315347"/>
    <lineage>
        <taxon>Eukaryota</taxon>
        <taxon>Viridiplantae</taxon>
        <taxon>Streptophyta</taxon>
        <taxon>Embryophyta</taxon>
        <taxon>Tracheophyta</taxon>
        <taxon>Spermatophyta</taxon>
        <taxon>Magnoliopsida</taxon>
        <taxon>eudicotyledons</taxon>
        <taxon>Gunneridae</taxon>
        <taxon>Pentapetalae</taxon>
        <taxon>asterids</taxon>
        <taxon>lamiids</taxon>
        <taxon>Solanales</taxon>
        <taxon>Solanaceae</taxon>
        <taxon>Solanoideae</taxon>
        <taxon>Solaneae</taxon>
        <taxon>Solanum</taxon>
    </lineage>
</organism>